<dbReference type="EMBL" id="JBHSMP010000024">
    <property type="protein sequence ID" value="MFC5430813.1"/>
    <property type="molecule type" value="Genomic_DNA"/>
</dbReference>
<protein>
    <submittedName>
        <fullName evidence="1">Uncharacterized protein</fullName>
    </submittedName>
</protein>
<organism evidence="1 2">
    <name type="scientific">Paraburkholderia denitrificans</name>
    <dbReference type="NCBI Taxonomy" id="694025"/>
    <lineage>
        <taxon>Bacteria</taxon>
        <taxon>Pseudomonadati</taxon>
        <taxon>Pseudomonadota</taxon>
        <taxon>Betaproteobacteria</taxon>
        <taxon>Burkholderiales</taxon>
        <taxon>Burkholderiaceae</taxon>
        <taxon>Paraburkholderia</taxon>
    </lineage>
</organism>
<name>A0ABW0JCR0_9BURK</name>
<dbReference type="Proteomes" id="UP001596103">
    <property type="component" value="Unassembled WGS sequence"/>
</dbReference>
<reference evidence="2" key="1">
    <citation type="journal article" date="2019" name="Int. J. Syst. Evol. Microbiol.">
        <title>The Global Catalogue of Microorganisms (GCM) 10K type strain sequencing project: providing services to taxonomists for standard genome sequencing and annotation.</title>
        <authorList>
            <consortium name="The Broad Institute Genomics Platform"/>
            <consortium name="The Broad Institute Genome Sequencing Center for Infectious Disease"/>
            <person name="Wu L."/>
            <person name="Ma J."/>
        </authorList>
    </citation>
    <scope>NUCLEOTIDE SEQUENCE [LARGE SCALE GENOMIC DNA]</scope>
    <source>
        <strain evidence="2">CCUG 56042</strain>
    </source>
</reference>
<sequence>MQSIFNDVYAVADAQRLRVWNGAGARDYVGESAFAVEHGGDPAVALATVLGALPKVRGAFRNRLYLRIGHPWTHAAVLPWQSGLWSESAWQAYARALFEARALRVPLAVRVAYARFGGARLAVALHDDVLRTCAEVSRAAGWQLAGCRDALSAALSAALQKQRASLGAGDYRFVLLQPGVVTCLFCCGGEWRDVVTLPRHAGQHLGDLIGAAALMCGQPTEGRTFVSTLDAHERIDECIDMRDGKDDAHVHDGGATLPDRLRAEVAA</sequence>
<gene>
    <name evidence="1" type="ORF">ACFPTO_18710</name>
</gene>
<comment type="caution">
    <text evidence="1">The sequence shown here is derived from an EMBL/GenBank/DDBJ whole genome shotgun (WGS) entry which is preliminary data.</text>
</comment>
<accession>A0ABW0JCR0</accession>
<dbReference type="RefSeq" id="WP_377713576.1">
    <property type="nucleotide sequence ID" value="NZ_JBHSMP010000024.1"/>
</dbReference>
<keyword evidence="2" id="KW-1185">Reference proteome</keyword>
<evidence type="ECO:0000313" key="2">
    <source>
        <dbReference type="Proteomes" id="UP001596103"/>
    </source>
</evidence>
<evidence type="ECO:0000313" key="1">
    <source>
        <dbReference type="EMBL" id="MFC5430813.1"/>
    </source>
</evidence>
<proteinExistence type="predicted"/>